<keyword evidence="8" id="KW-0175">Coiled coil</keyword>
<feature type="active site" evidence="6">
    <location>
        <position position="325"/>
    </location>
</feature>
<dbReference type="CDD" id="cd07017">
    <property type="entry name" value="S14_ClpP_2"/>
    <property type="match status" value="1"/>
</dbReference>
<dbReference type="InterPro" id="IPR029045">
    <property type="entry name" value="ClpP/crotonase-like_dom_sf"/>
</dbReference>
<dbReference type="Pfam" id="PF00574">
    <property type="entry name" value="CLP_protease"/>
    <property type="match status" value="1"/>
</dbReference>
<protein>
    <recommendedName>
        <fullName evidence="7">ATP-dependent Clp protease proteolytic subunit</fullName>
    </recommendedName>
</protein>
<dbReference type="Proteomes" id="UP001652660">
    <property type="component" value="Chromosome 2e"/>
</dbReference>
<reference evidence="11" key="1">
    <citation type="submission" date="2025-08" db="UniProtKB">
        <authorList>
            <consortium name="RefSeq"/>
        </authorList>
    </citation>
    <scope>IDENTIFICATION</scope>
    <source>
        <tissue evidence="11">Leaves</tissue>
    </source>
</reference>
<dbReference type="PROSITE" id="PS00382">
    <property type="entry name" value="CLP_PROTEASE_HIS"/>
    <property type="match status" value="1"/>
</dbReference>
<dbReference type="Gene3D" id="3.90.226.10">
    <property type="entry name" value="2-enoyl-CoA Hydratase, Chain A, domain 1"/>
    <property type="match status" value="1"/>
</dbReference>
<organism evidence="10 11">
    <name type="scientific">Coffea arabica</name>
    <name type="common">Arabian coffee</name>
    <dbReference type="NCBI Taxonomy" id="13443"/>
    <lineage>
        <taxon>Eukaryota</taxon>
        <taxon>Viridiplantae</taxon>
        <taxon>Streptophyta</taxon>
        <taxon>Embryophyta</taxon>
        <taxon>Tracheophyta</taxon>
        <taxon>Spermatophyta</taxon>
        <taxon>Magnoliopsida</taxon>
        <taxon>eudicotyledons</taxon>
        <taxon>Gunneridae</taxon>
        <taxon>Pentapetalae</taxon>
        <taxon>asterids</taxon>
        <taxon>lamiids</taxon>
        <taxon>Gentianales</taxon>
        <taxon>Rubiaceae</taxon>
        <taxon>Ixoroideae</taxon>
        <taxon>Gardenieae complex</taxon>
        <taxon>Bertiereae - Coffeeae clade</taxon>
        <taxon>Coffeeae</taxon>
        <taxon>Coffea</taxon>
    </lineage>
</organism>
<comment type="similarity">
    <text evidence="1 7">Belongs to the peptidase S14 family.</text>
</comment>
<dbReference type="InterPro" id="IPR033135">
    <property type="entry name" value="ClpP_His_AS"/>
</dbReference>
<dbReference type="PANTHER" id="PTHR10381:SF8">
    <property type="entry name" value="ATP-DEPENDENT CLP PROTEASE PROTEOLYTIC SUBUNIT 6, CHLOROPLASTIC"/>
    <property type="match status" value="1"/>
</dbReference>
<dbReference type="RefSeq" id="XP_071933543.1">
    <property type="nucleotide sequence ID" value="XM_072077442.1"/>
</dbReference>
<gene>
    <name evidence="11" type="primary">LOC140036145</name>
</gene>
<keyword evidence="2" id="KW-0645">Protease</keyword>
<keyword evidence="9" id="KW-0472">Membrane</keyword>
<keyword evidence="4" id="KW-0720">Serine protease</keyword>
<evidence type="ECO:0000313" key="11">
    <source>
        <dbReference type="RefSeq" id="XP_071933543.1"/>
    </source>
</evidence>
<sequence length="420" mass="46277">MCSQSTEVIPELLKRINVAEQQRDAYEEEVRRQERKVAAKWRIAETDFNMFYWRWLTLIIVMSPLPFVYLRRCPVLSLITSYPLSNLVEAAVVRSPVSSAASRSCIDRDCESIIRKMVASTIAAPFCSPRVSYPPRTTPYLAASSLDGLFSLRNQKRSLPSALPNPRADLSAIGLSSKTNGFLLKHEQNDPCAGSNSSYGPIEAKKGNPPIMPAVMTPGGPLDLCTVLFRNRIIFIGQPVTSQVAQQVISQLVTLATIDEDTDILMYLNCPGGSTYSVLAIYDCMSWPKVGTVCFGVAASQGALLLAGGEKGMRYAMPNARIMIHQPQSGCGGHVEDVRRQVNEAVQSRHNIDRMYASFTGQPLEKVQQYTERDRFLSVSESIAGLDVAQAKWQHGMALDMCHLAGARQCLFCNLLGTSC</sequence>
<evidence type="ECO:0000256" key="7">
    <source>
        <dbReference type="RuleBase" id="RU003567"/>
    </source>
</evidence>
<evidence type="ECO:0000256" key="9">
    <source>
        <dbReference type="SAM" id="Phobius"/>
    </source>
</evidence>
<evidence type="ECO:0000256" key="1">
    <source>
        <dbReference type="ARBA" id="ARBA00007039"/>
    </source>
</evidence>
<name>A0ABM4WP29_COFAR</name>
<dbReference type="InterPro" id="IPR023562">
    <property type="entry name" value="ClpP/TepA"/>
</dbReference>
<dbReference type="PRINTS" id="PR00127">
    <property type="entry name" value="CLPPROTEASEP"/>
</dbReference>
<accession>A0ABM4WP29</accession>
<evidence type="ECO:0000313" key="10">
    <source>
        <dbReference type="Proteomes" id="UP001652660"/>
    </source>
</evidence>
<keyword evidence="10" id="KW-1185">Reference proteome</keyword>
<keyword evidence="9" id="KW-0812">Transmembrane</keyword>
<feature type="coiled-coil region" evidence="8">
    <location>
        <begin position="9"/>
        <end position="36"/>
    </location>
</feature>
<keyword evidence="3" id="KW-0378">Hydrolase</keyword>
<evidence type="ECO:0000256" key="6">
    <source>
        <dbReference type="PROSITE-ProRule" id="PRU10086"/>
    </source>
</evidence>
<dbReference type="PANTHER" id="PTHR10381">
    <property type="entry name" value="ATP-DEPENDENT CLP PROTEASE PROTEOLYTIC SUBUNIT"/>
    <property type="match status" value="1"/>
</dbReference>
<evidence type="ECO:0000256" key="8">
    <source>
        <dbReference type="SAM" id="Coils"/>
    </source>
</evidence>
<keyword evidence="9" id="KW-1133">Transmembrane helix</keyword>
<dbReference type="InterPro" id="IPR001907">
    <property type="entry name" value="ClpP"/>
</dbReference>
<proteinExistence type="inferred from homology"/>
<evidence type="ECO:0000256" key="5">
    <source>
        <dbReference type="ARBA" id="ARBA00034021"/>
    </source>
</evidence>
<evidence type="ECO:0000256" key="3">
    <source>
        <dbReference type="ARBA" id="ARBA00022801"/>
    </source>
</evidence>
<comment type="catalytic activity">
    <reaction evidence="5 6">
        <text>Hydrolysis of proteins to small peptides in the presence of ATP and magnesium. alpha-casein is the usual test substrate. In the absence of ATP, only oligopeptides shorter than five residues are hydrolyzed (such as succinyl-Leu-Tyr-|-NHMec, and Leu-Tyr-Leu-|-Tyr-Trp, in which cleavage of the -Tyr-|-Leu- and -Tyr-|-Trp bonds also occurs).</text>
        <dbReference type="EC" id="3.4.21.92"/>
    </reaction>
</comment>
<evidence type="ECO:0000256" key="4">
    <source>
        <dbReference type="ARBA" id="ARBA00022825"/>
    </source>
</evidence>
<evidence type="ECO:0000256" key="2">
    <source>
        <dbReference type="ARBA" id="ARBA00022670"/>
    </source>
</evidence>
<dbReference type="SUPFAM" id="SSF52096">
    <property type="entry name" value="ClpP/crotonase"/>
    <property type="match status" value="1"/>
</dbReference>
<dbReference type="GeneID" id="140036145"/>
<feature type="transmembrane region" description="Helical" evidence="9">
    <location>
        <begin position="51"/>
        <end position="70"/>
    </location>
</feature>